<evidence type="ECO:0000313" key="3">
    <source>
        <dbReference type="EMBL" id="SEN14428.1"/>
    </source>
</evidence>
<dbReference type="InterPro" id="IPR010287">
    <property type="entry name" value="DUF892_YciF-like"/>
</dbReference>
<dbReference type="InterPro" id="IPR047114">
    <property type="entry name" value="YciF"/>
</dbReference>
<dbReference type="PANTHER" id="PTHR30565:SF9">
    <property type="entry name" value="PROTEIN YCIF"/>
    <property type="match status" value="1"/>
</dbReference>
<feature type="region of interest" description="Disordered" evidence="1">
    <location>
        <begin position="48"/>
        <end position="87"/>
    </location>
</feature>
<dbReference type="SUPFAM" id="SSF47240">
    <property type="entry name" value="Ferritin-like"/>
    <property type="match status" value="1"/>
</dbReference>
<accession>A0A1H8E6K4</accession>
<gene>
    <name evidence="2" type="ORF">RTCCBAU85039_1124</name>
    <name evidence="3" type="ORF">SAMN05216228_1002303</name>
</gene>
<reference evidence="2" key="3">
    <citation type="submission" date="2016-10" db="EMBL/GenBank/DDBJ databases">
        <authorList>
            <person name="de Groot N.N."/>
        </authorList>
    </citation>
    <scope>NUCLEOTIDE SEQUENCE [LARGE SCALE GENOMIC DNA]</scope>
    <source>
        <strain evidence="2">CCBAU85039</strain>
    </source>
</reference>
<proteinExistence type="predicted"/>
<evidence type="ECO:0000313" key="4">
    <source>
        <dbReference type="Proteomes" id="UP000183063"/>
    </source>
</evidence>
<dbReference type="Pfam" id="PF05974">
    <property type="entry name" value="DUF892"/>
    <property type="match status" value="2"/>
</dbReference>
<sequence>MAKEKSLADLFYDTLKDICFAERQILRALRKMARAAQSKELKAGFEKHREQTEGHVERPQEVFGRQARSGQDLRGYPRHHCRRRRDHRRIQRVGGYRCRSHFLGAGGGALRDRPLRHAEDLGKKDVVALLDETLQEETATDKTLSQFAATAANQKAAA</sequence>
<protein>
    <submittedName>
        <fullName evidence="3">Ferritin-like metal-binding protein YciE</fullName>
    </submittedName>
</protein>
<evidence type="ECO:0000313" key="2">
    <source>
        <dbReference type="EMBL" id="SEH55480.1"/>
    </source>
</evidence>
<reference evidence="3 5" key="2">
    <citation type="submission" date="2016-10" db="EMBL/GenBank/DDBJ databases">
        <authorList>
            <person name="Varghese N."/>
            <person name="Submissions S."/>
        </authorList>
    </citation>
    <scope>NUCLEOTIDE SEQUENCE [LARGE SCALE GENOMIC DNA]</scope>
    <source>
        <strain evidence="3 5">CGMCC 1.7071</strain>
    </source>
</reference>
<dbReference type="AlphaFoldDB" id="A0A1H8E6K4"/>
<dbReference type="PANTHER" id="PTHR30565">
    <property type="entry name" value="PROTEIN YCIF"/>
    <property type="match status" value="1"/>
</dbReference>
<dbReference type="STRING" id="501024.RTCCBAU85039_1124"/>
<keyword evidence="5" id="KW-1185">Reference proteome</keyword>
<organism evidence="2 4">
    <name type="scientific">Rhizobium tibeticum</name>
    <dbReference type="NCBI Taxonomy" id="501024"/>
    <lineage>
        <taxon>Bacteria</taxon>
        <taxon>Pseudomonadati</taxon>
        <taxon>Pseudomonadota</taxon>
        <taxon>Alphaproteobacteria</taxon>
        <taxon>Hyphomicrobiales</taxon>
        <taxon>Rhizobiaceae</taxon>
        <taxon>Rhizobium/Agrobacterium group</taxon>
        <taxon>Rhizobium</taxon>
    </lineage>
</organism>
<dbReference type="Proteomes" id="UP000183063">
    <property type="component" value="Unassembled WGS sequence"/>
</dbReference>
<name>A0A1H8E6K4_9HYPH</name>
<dbReference type="EMBL" id="FOCV01000002">
    <property type="protein sequence ID" value="SEN14428.1"/>
    <property type="molecule type" value="Genomic_DNA"/>
</dbReference>
<dbReference type="Proteomes" id="UP000198939">
    <property type="component" value="Unassembled WGS sequence"/>
</dbReference>
<feature type="compositionally biased region" description="Basic residues" evidence="1">
    <location>
        <begin position="76"/>
        <end position="87"/>
    </location>
</feature>
<dbReference type="InterPro" id="IPR009078">
    <property type="entry name" value="Ferritin-like_SF"/>
</dbReference>
<evidence type="ECO:0000313" key="5">
    <source>
        <dbReference type="Proteomes" id="UP000198939"/>
    </source>
</evidence>
<dbReference type="InterPro" id="IPR012347">
    <property type="entry name" value="Ferritin-like"/>
</dbReference>
<dbReference type="Gene3D" id="1.20.1260.10">
    <property type="match status" value="2"/>
</dbReference>
<reference evidence="4" key="1">
    <citation type="submission" date="2016-10" db="EMBL/GenBank/DDBJ databases">
        <authorList>
            <person name="Wibberg D."/>
        </authorList>
    </citation>
    <scope>NUCLEOTIDE SEQUENCE [LARGE SCALE GENOMIC DNA]</scope>
</reference>
<feature type="compositionally biased region" description="Basic and acidic residues" evidence="1">
    <location>
        <begin position="48"/>
        <end position="60"/>
    </location>
</feature>
<dbReference type="EMBL" id="FNXB01000004">
    <property type="protein sequence ID" value="SEH55480.1"/>
    <property type="molecule type" value="Genomic_DNA"/>
</dbReference>
<evidence type="ECO:0000256" key="1">
    <source>
        <dbReference type="SAM" id="MobiDB-lite"/>
    </source>
</evidence>